<feature type="region of interest" description="Disordered" evidence="1">
    <location>
        <begin position="1"/>
        <end position="27"/>
    </location>
</feature>
<dbReference type="Proteomes" id="UP000886998">
    <property type="component" value="Unassembled WGS sequence"/>
</dbReference>
<sequence length="82" mass="9071">MDATRFIEEDNNAGKQATGYHHSSRSGEPAGICDLFLIGISYLMVICTLPLSLFFCFKVVQEYERAVIFRLGRLSKGGARGP</sequence>
<dbReference type="EMBL" id="BMAV01018353">
    <property type="protein sequence ID" value="GFY70625.1"/>
    <property type="molecule type" value="Genomic_DNA"/>
</dbReference>
<evidence type="ECO:0000256" key="1">
    <source>
        <dbReference type="SAM" id="MobiDB-lite"/>
    </source>
</evidence>
<keyword evidence="4" id="KW-1185">Reference proteome</keyword>
<dbReference type="PANTHER" id="PTHR10264:SF19">
    <property type="entry name" value="AT06885P-RELATED"/>
    <property type="match status" value="1"/>
</dbReference>
<dbReference type="OrthoDB" id="6538038at2759"/>
<dbReference type="InterPro" id="IPR043202">
    <property type="entry name" value="Band-7_stomatin-like"/>
</dbReference>
<accession>A0A8X7CM03</accession>
<keyword evidence="2" id="KW-0812">Transmembrane</keyword>
<keyword evidence="2" id="KW-0472">Membrane</keyword>
<dbReference type="PANTHER" id="PTHR10264">
    <property type="entry name" value="BAND 7 PROTEIN-RELATED"/>
    <property type="match status" value="1"/>
</dbReference>
<gene>
    <name evidence="3" type="ORF">TNIN_266021</name>
</gene>
<dbReference type="AlphaFoldDB" id="A0A8X7CM03"/>
<organism evidence="3 4">
    <name type="scientific">Trichonephila inaurata madagascariensis</name>
    <dbReference type="NCBI Taxonomy" id="2747483"/>
    <lineage>
        <taxon>Eukaryota</taxon>
        <taxon>Metazoa</taxon>
        <taxon>Ecdysozoa</taxon>
        <taxon>Arthropoda</taxon>
        <taxon>Chelicerata</taxon>
        <taxon>Arachnida</taxon>
        <taxon>Araneae</taxon>
        <taxon>Araneomorphae</taxon>
        <taxon>Entelegynae</taxon>
        <taxon>Araneoidea</taxon>
        <taxon>Nephilidae</taxon>
        <taxon>Trichonephila</taxon>
        <taxon>Trichonephila inaurata</taxon>
    </lineage>
</organism>
<evidence type="ECO:0000313" key="3">
    <source>
        <dbReference type="EMBL" id="GFY70625.1"/>
    </source>
</evidence>
<reference evidence="3" key="1">
    <citation type="submission" date="2020-08" db="EMBL/GenBank/DDBJ databases">
        <title>Multicomponent nature underlies the extraordinary mechanical properties of spider dragline silk.</title>
        <authorList>
            <person name="Kono N."/>
            <person name="Nakamura H."/>
            <person name="Mori M."/>
            <person name="Yoshida Y."/>
            <person name="Ohtoshi R."/>
            <person name="Malay A.D."/>
            <person name="Moran D.A.P."/>
            <person name="Tomita M."/>
            <person name="Numata K."/>
            <person name="Arakawa K."/>
        </authorList>
    </citation>
    <scope>NUCLEOTIDE SEQUENCE</scope>
</reference>
<evidence type="ECO:0000313" key="4">
    <source>
        <dbReference type="Proteomes" id="UP000886998"/>
    </source>
</evidence>
<dbReference type="GO" id="GO:0005886">
    <property type="term" value="C:plasma membrane"/>
    <property type="evidence" value="ECO:0007669"/>
    <property type="project" value="InterPro"/>
</dbReference>
<evidence type="ECO:0000256" key="2">
    <source>
        <dbReference type="SAM" id="Phobius"/>
    </source>
</evidence>
<keyword evidence="2" id="KW-1133">Transmembrane helix</keyword>
<protein>
    <submittedName>
        <fullName evidence="3">Stomatin-2</fullName>
    </submittedName>
</protein>
<name>A0A8X7CM03_9ARAC</name>
<feature type="transmembrane region" description="Helical" evidence="2">
    <location>
        <begin position="35"/>
        <end position="60"/>
    </location>
</feature>
<proteinExistence type="predicted"/>
<comment type="caution">
    <text evidence="3">The sequence shown here is derived from an EMBL/GenBank/DDBJ whole genome shotgun (WGS) entry which is preliminary data.</text>
</comment>
<feature type="non-terminal residue" evidence="3">
    <location>
        <position position="1"/>
    </location>
</feature>